<dbReference type="Proteomes" id="UP000409147">
    <property type="component" value="Unassembled WGS sequence"/>
</dbReference>
<name>A0A564TPS1_9FIRM</name>
<gene>
    <name evidence="2" type="ORF">ROSSTS7063_01878</name>
</gene>
<organism evidence="2 3">
    <name type="scientific">Blautia obeum</name>
    <dbReference type="NCBI Taxonomy" id="40520"/>
    <lineage>
        <taxon>Bacteria</taxon>
        <taxon>Bacillati</taxon>
        <taxon>Bacillota</taxon>
        <taxon>Clostridia</taxon>
        <taxon>Lachnospirales</taxon>
        <taxon>Lachnospiraceae</taxon>
        <taxon>Blautia</taxon>
    </lineage>
</organism>
<accession>A0A564TPS1</accession>
<evidence type="ECO:0000256" key="1">
    <source>
        <dbReference type="SAM" id="SignalP"/>
    </source>
</evidence>
<keyword evidence="3" id="KW-1185">Reference proteome</keyword>
<sequence length="55" mass="5840">MNKKSLLKKMSIVVASATMMVTALPLTASAYTGFTNGSYATNANLYVPQAETPLK</sequence>
<dbReference type="RefSeq" id="WP_181977554.1">
    <property type="nucleotide sequence ID" value="NZ_CABHNB010000028.1"/>
</dbReference>
<proteinExistence type="predicted"/>
<feature type="signal peptide" evidence="1">
    <location>
        <begin position="1"/>
        <end position="30"/>
    </location>
</feature>
<reference evidence="2 3" key="1">
    <citation type="submission" date="2019-07" db="EMBL/GenBank/DDBJ databases">
        <authorList>
            <person name="Hibberd C M."/>
            <person name="Gehrig L. J."/>
            <person name="Chang H.-W."/>
            <person name="Venkatesh S."/>
        </authorList>
    </citation>
    <scope>NUCLEOTIDE SEQUENCE [LARGE SCALE GENOMIC DNA]</scope>
    <source>
        <strain evidence="2">Ruminococcus_obeum_SSTS_Bg7063</strain>
    </source>
</reference>
<keyword evidence="1" id="KW-0732">Signal</keyword>
<evidence type="ECO:0000313" key="3">
    <source>
        <dbReference type="Proteomes" id="UP000409147"/>
    </source>
</evidence>
<feature type="chain" id="PRO_5021764228" evidence="1">
    <location>
        <begin position="31"/>
        <end position="55"/>
    </location>
</feature>
<evidence type="ECO:0000313" key="2">
    <source>
        <dbReference type="EMBL" id="VUX09226.1"/>
    </source>
</evidence>
<dbReference type="EMBL" id="CABHNB010000028">
    <property type="protein sequence ID" value="VUX09226.1"/>
    <property type="molecule type" value="Genomic_DNA"/>
</dbReference>
<protein>
    <submittedName>
        <fullName evidence="2">Uncharacterized protein</fullName>
    </submittedName>
</protein>
<dbReference type="AlphaFoldDB" id="A0A564TPS1"/>